<proteinExistence type="predicted"/>
<organism evidence="4 5">
    <name type="scientific">Idiomarina fontislapidosi</name>
    <dbReference type="NCBI Taxonomy" id="263723"/>
    <lineage>
        <taxon>Bacteria</taxon>
        <taxon>Pseudomonadati</taxon>
        <taxon>Pseudomonadota</taxon>
        <taxon>Gammaproteobacteria</taxon>
        <taxon>Alteromonadales</taxon>
        <taxon>Idiomarinaceae</taxon>
        <taxon>Idiomarina</taxon>
    </lineage>
</organism>
<dbReference type="EMBL" id="PIPV01000010">
    <property type="protein sequence ID" value="RUO51448.1"/>
    <property type="molecule type" value="Genomic_DNA"/>
</dbReference>
<dbReference type="CDD" id="cd04301">
    <property type="entry name" value="NAT_SF"/>
    <property type="match status" value="1"/>
</dbReference>
<evidence type="ECO:0000313" key="4">
    <source>
        <dbReference type="EMBL" id="RUO51448.1"/>
    </source>
</evidence>
<dbReference type="PANTHER" id="PTHR43877">
    <property type="entry name" value="AMINOALKYLPHOSPHONATE N-ACETYLTRANSFERASE-RELATED-RELATED"/>
    <property type="match status" value="1"/>
</dbReference>
<keyword evidence="1 4" id="KW-0808">Transferase</keyword>
<reference evidence="5" key="1">
    <citation type="journal article" date="2018" name="Front. Microbiol.">
        <title>Genome-Based Analysis Reveals the Taxonomy and Diversity of the Family Idiomarinaceae.</title>
        <authorList>
            <person name="Liu Y."/>
            <person name="Lai Q."/>
            <person name="Shao Z."/>
        </authorList>
    </citation>
    <scope>NUCLEOTIDE SEQUENCE [LARGE SCALE GENOMIC DNA]</scope>
    <source>
        <strain evidence="5">F23</strain>
    </source>
</reference>
<evidence type="ECO:0000256" key="1">
    <source>
        <dbReference type="ARBA" id="ARBA00022679"/>
    </source>
</evidence>
<dbReference type="Pfam" id="PF11814">
    <property type="entry name" value="DUF3335"/>
    <property type="match status" value="1"/>
</dbReference>
<dbReference type="InterPro" id="IPR000182">
    <property type="entry name" value="GNAT_dom"/>
</dbReference>
<dbReference type="RefSeq" id="WP_110575606.1">
    <property type="nucleotide sequence ID" value="NZ_PIPV01000010.1"/>
</dbReference>
<dbReference type="GO" id="GO:0016747">
    <property type="term" value="F:acyltransferase activity, transferring groups other than amino-acyl groups"/>
    <property type="evidence" value="ECO:0007669"/>
    <property type="project" value="InterPro"/>
</dbReference>
<dbReference type="Gene3D" id="3.40.630.30">
    <property type="match status" value="1"/>
</dbReference>
<accession>A0A432XRV7</accession>
<dbReference type="Proteomes" id="UP000287330">
    <property type="component" value="Unassembled WGS sequence"/>
</dbReference>
<name>A0A432XRV7_9GAMM</name>
<dbReference type="SUPFAM" id="SSF55729">
    <property type="entry name" value="Acyl-CoA N-acyltransferases (Nat)"/>
    <property type="match status" value="1"/>
</dbReference>
<dbReference type="InterPro" id="IPR050832">
    <property type="entry name" value="Bact_Acetyltransf"/>
</dbReference>
<keyword evidence="2" id="KW-0012">Acyltransferase</keyword>
<dbReference type="InterPro" id="IPR016181">
    <property type="entry name" value="Acyl_CoA_acyltransferase"/>
</dbReference>
<gene>
    <name evidence="4" type="ORF">CWE25_10970</name>
</gene>
<dbReference type="AlphaFoldDB" id="A0A432XRV7"/>
<evidence type="ECO:0000259" key="3">
    <source>
        <dbReference type="PROSITE" id="PS51186"/>
    </source>
</evidence>
<dbReference type="InterPro" id="IPR021770">
    <property type="entry name" value="DUF3335"/>
</dbReference>
<feature type="domain" description="N-acetyltransferase" evidence="3">
    <location>
        <begin position="2"/>
        <end position="152"/>
    </location>
</feature>
<comment type="caution">
    <text evidence="4">The sequence shown here is derived from an EMBL/GenBank/DDBJ whole genome shotgun (WGS) entry which is preliminary data.</text>
</comment>
<sequence length="377" mass="42292">MMNLVPANVTHLDSVVQLEKATFPDDAISKRSFRRFIESNTADFFVMLNDKRVVGYYVVLFRNNTNLARLYALVLSPQFRGKGLGKQLLQHAEDRADLRHSLFLRTEVATSNQIAQQLFINAGFRAVELREAYFPPSTSQSQDALILQKLLPRYELGEDNSVGATERYVPMMTQSTEFTCGPASLLMALDYFGRPTADASQEELEIWREATTIYMTSGHGGCGPHGLARAAFKRGLSVRVAVNTDDALFIDSVRQEQKKEVMQRIQQADIDYLHRHGVTIDVCDYGVAELKADLGAGKLILALISTYHFDGVRAPHWVLICAADDDFIYINDPDYDTLPWESPTERQYLPIPIATFNKAFGFGGRKQKAAVIVGRVD</sequence>
<dbReference type="OrthoDB" id="27442at2"/>
<keyword evidence="5" id="KW-1185">Reference proteome</keyword>
<dbReference type="Pfam" id="PF13673">
    <property type="entry name" value="Acetyltransf_10"/>
    <property type="match status" value="1"/>
</dbReference>
<evidence type="ECO:0000256" key="2">
    <source>
        <dbReference type="ARBA" id="ARBA00023315"/>
    </source>
</evidence>
<evidence type="ECO:0000313" key="5">
    <source>
        <dbReference type="Proteomes" id="UP000287330"/>
    </source>
</evidence>
<dbReference type="PROSITE" id="PS51186">
    <property type="entry name" value="GNAT"/>
    <property type="match status" value="1"/>
</dbReference>
<protein>
    <submittedName>
        <fullName evidence="4">Ribosomal-protein-alanine acetyltransferase</fullName>
    </submittedName>
</protein>
<dbReference type="Gene3D" id="3.90.70.10">
    <property type="entry name" value="Cysteine proteinases"/>
    <property type="match status" value="1"/>
</dbReference>